<evidence type="ECO:0000256" key="5">
    <source>
        <dbReference type="ARBA" id="ARBA00023136"/>
    </source>
</evidence>
<comment type="subcellular location">
    <subcellularLocation>
        <location evidence="1">Membrane</location>
        <topology evidence="1">Multi-pass membrane protein</topology>
    </subcellularLocation>
</comment>
<keyword evidence="4 6" id="KW-1133">Transmembrane helix</keyword>
<reference evidence="7 8" key="1">
    <citation type="submission" date="2017-09" db="EMBL/GenBank/DDBJ databases">
        <title>Sphingomonas spermidinifaciens 9NM-10, whole genome shotgun sequence.</title>
        <authorList>
            <person name="Feng G."/>
            <person name="Zhu H."/>
        </authorList>
    </citation>
    <scope>NUCLEOTIDE SEQUENCE [LARGE SCALE GENOMIC DNA]</scope>
    <source>
        <strain evidence="7 8">9NM-10</strain>
    </source>
</reference>
<name>A0A2A4B2F9_9SPHN</name>
<feature type="transmembrane region" description="Helical" evidence="6">
    <location>
        <begin position="28"/>
        <end position="46"/>
    </location>
</feature>
<organism evidence="7 8">
    <name type="scientific">Sphingomonas spermidinifaciens</name>
    <dbReference type="NCBI Taxonomy" id="1141889"/>
    <lineage>
        <taxon>Bacteria</taxon>
        <taxon>Pseudomonadati</taxon>
        <taxon>Pseudomonadota</taxon>
        <taxon>Alphaproteobacteria</taxon>
        <taxon>Sphingomonadales</taxon>
        <taxon>Sphingomonadaceae</taxon>
        <taxon>Sphingomonas</taxon>
    </lineage>
</organism>
<dbReference type="SUPFAM" id="SSF118215">
    <property type="entry name" value="Proton glutamate symport protein"/>
    <property type="match status" value="1"/>
</dbReference>
<dbReference type="InterPro" id="IPR036458">
    <property type="entry name" value="Na:dicarbo_symporter_sf"/>
</dbReference>
<evidence type="ECO:0000256" key="4">
    <source>
        <dbReference type="ARBA" id="ARBA00022989"/>
    </source>
</evidence>
<keyword evidence="5 6" id="KW-0472">Membrane</keyword>
<dbReference type="EMBL" id="NWMW01000003">
    <property type="protein sequence ID" value="PCD01806.1"/>
    <property type="molecule type" value="Genomic_DNA"/>
</dbReference>
<dbReference type="AlphaFoldDB" id="A0A2A4B2F9"/>
<evidence type="ECO:0000313" key="7">
    <source>
        <dbReference type="EMBL" id="PCD01806.1"/>
    </source>
</evidence>
<dbReference type="GO" id="GO:0015293">
    <property type="term" value="F:symporter activity"/>
    <property type="evidence" value="ECO:0007669"/>
    <property type="project" value="InterPro"/>
</dbReference>
<evidence type="ECO:0000256" key="2">
    <source>
        <dbReference type="ARBA" id="ARBA00022448"/>
    </source>
</evidence>
<keyword evidence="3 6" id="KW-0812">Transmembrane</keyword>
<evidence type="ECO:0000313" key="8">
    <source>
        <dbReference type="Proteomes" id="UP000218366"/>
    </source>
</evidence>
<proteinExistence type="predicted"/>
<comment type="caution">
    <text evidence="7">The sequence shown here is derived from an EMBL/GenBank/DDBJ whole genome shotgun (WGS) entry which is preliminary data.</text>
</comment>
<dbReference type="Proteomes" id="UP000218366">
    <property type="component" value="Unassembled WGS sequence"/>
</dbReference>
<sequence length="85" mass="8994">MTAVGEKAAPLLRGVEALAQVILQVTNYVMRFAPLAVFAAVAGTLAERGAGIIGSLAYFMGTFYLGMGLLWLLLIGVGFDDQSER</sequence>
<dbReference type="InterPro" id="IPR001991">
    <property type="entry name" value="Na-dicarboxylate_symporter"/>
</dbReference>
<evidence type="ECO:0008006" key="9">
    <source>
        <dbReference type="Google" id="ProtNLM"/>
    </source>
</evidence>
<dbReference type="GO" id="GO:0016020">
    <property type="term" value="C:membrane"/>
    <property type="evidence" value="ECO:0007669"/>
    <property type="project" value="UniProtKB-SubCell"/>
</dbReference>
<evidence type="ECO:0000256" key="3">
    <source>
        <dbReference type="ARBA" id="ARBA00022692"/>
    </source>
</evidence>
<keyword evidence="8" id="KW-1185">Reference proteome</keyword>
<feature type="transmembrane region" description="Helical" evidence="6">
    <location>
        <begin position="58"/>
        <end position="79"/>
    </location>
</feature>
<dbReference type="Pfam" id="PF00375">
    <property type="entry name" value="SDF"/>
    <property type="match status" value="1"/>
</dbReference>
<accession>A0A2A4B2F9</accession>
<gene>
    <name evidence="7" type="ORF">COC42_15345</name>
</gene>
<evidence type="ECO:0000256" key="1">
    <source>
        <dbReference type="ARBA" id="ARBA00004141"/>
    </source>
</evidence>
<evidence type="ECO:0000256" key="6">
    <source>
        <dbReference type="SAM" id="Phobius"/>
    </source>
</evidence>
<keyword evidence="2" id="KW-0813">Transport</keyword>
<dbReference type="Gene3D" id="1.10.3860.10">
    <property type="entry name" value="Sodium:dicarboxylate symporter"/>
    <property type="match status" value="1"/>
</dbReference>
<protein>
    <recommendedName>
        <fullName evidence="9">Dicarboxylate/amino acid:cation symporter</fullName>
    </recommendedName>
</protein>